<reference evidence="6" key="1">
    <citation type="submission" date="2020-08" db="EMBL/GenBank/DDBJ databases">
        <title>Sequencing the genomes of 1000 actinobacteria strains.</title>
        <authorList>
            <person name="Klenk H.-P."/>
        </authorList>
    </citation>
    <scope>NUCLEOTIDE SEQUENCE [LARGE SCALE GENOMIC DNA]</scope>
    <source>
        <strain evidence="6">DSM 27064</strain>
    </source>
</reference>
<comment type="caution">
    <text evidence="6">The sequence shown here is derived from an EMBL/GenBank/DDBJ whole genome shotgun (WGS) entry which is preliminary data.</text>
</comment>
<evidence type="ECO:0000259" key="5">
    <source>
        <dbReference type="PROSITE" id="PS51935"/>
    </source>
</evidence>
<feature type="domain" description="NlpC/P60" evidence="5">
    <location>
        <begin position="101"/>
        <end position="237"/>
    </location>
</feature>
<dbReference type="GO" id="GO:0008234">
    <property type="term" value="F:cysteine-type peptidase activity"/>
    <property type="evidence" value="ECO:0007669"/>
    <property type="project" value="UniProtKB-KW"/>
</dbReference>
<dbReference type="RefSeq" id="WP_183304930.1">
    <property type="nucleotide sequence ID" value="NZ_JACIFD010000013.1"/>
</dbReference>
<proteinExistence type="inferred from homology"/>
<dbReference type="EMBL" id="JACIFD010000013">
    <property type="protein sequence ID" value="MBB4072006.1"/>
    <property type="molecule type" value="Genomic_DNA"/>
</dbReference>
<keyword evidence="2" id="KW-0645">Protease</keyword>
<evidence type="ECO:0000313" key="6">
    <source>
        <dbReference type="EMBL" id="MBB4072006.1"/>
    </source>
</evidence>
<keyword evidence="7" id="KW-1185">Reference proteome</keyword>
<organism evidence="6 7">
    <name type="scientific">Canibacter oris</name>
    <dbReference type="NCBI Taxonomy" id="1365628"/>
    <lineage>
        <taxon>Bacteria</taxon>
        <taxon>Bacillati</taxon>
        <taxon>Actinomycetota</taxon>
        <taxon>Actinomycetes</taxon>
        <taxon>Micrococcales</taxon>
        <taxon>Microbacteriaceae</taxon>
        <taxon>Canibacter</taxon>
    </lineage>
</organism>
<evidence type="ECO:0000256" key="3">
    <source>
        <dbReference type="ARBA" id="ARBA00022801"/>
    </source>
</evidence>
<dbReference type="GO" id="GO:0006508">
    <property type="term" value="P:proteolysis"/>
    <property type="evidence" value="ECO:0007669"/>
    <property type="project" value="UniProtKB-KW"/>
</dbReference>
<accession>A0A840DSA6</accession>
<protein>
    <submittedName>
        <fullName evidence="6">Cell wall-associated NlpC family hydrolase</fullName>
    </submittedName>
</protein>
<dbReference type="Gene3D" id="3.90.1720.10">
    <property type="entry name" value="endopeptidase domain like (from Nostoc punctiforme)"/>
    <property type="match status" value="1"/>
</dbReference>
<evidence type="ECO:0000256" key="1">
    <source>
        <dbReference type="ARBA" id="ARBA00007074"/>
    </source>
</evidence>
<dbReference type="SUPFAM" id="SSF54001">
    <property type="entry name" value="Cysteine proteinases"/>
    <property type="match status" value="1"/>
</dbReference>
<dbReference type="InterPro" id="IPR038765">
    <property type="entry name" value="Papain-like_cys_pep_sf"/>
</dbReference>
<evidence type="ECO:0000256" key="4">
    <source>
        <dbReference type="ARBA" id="ARBA00022807"/>
    </source>
</evidence>
<dbReference type="AlphaFoldDB" id="A0A840DSA6"/>
<sequence>MKFTPSTEITVVNTVAAPRRAKTLRVFASAALAAGLTSTVALPAYAVPAEGELDPISYAARTGKVQAIDAADYFTEQPLASLELEYIAPAATTPVTETAAGGQTAATAGRSANAVDIPAGVGGSGVMAAALAQLGVAQDCTDLVQNSLAAVGVTKRRDQGGYDLGTGVWDYTGFGQQVSLDALAPGDVLIYGNASSGTHVAIYIGNGQAVHGGYSNNTVIASHDGVGIPLTAAVRIG</sequence>
<dbReference type="InterPro" id="IPR000064">
    <property type="entry name" value="NLP_P60_dom"/>
</dbReference>
<comment type="similarity">
    <text evidence="1">Belongs to the peptidase C40 family.</text>
</comment>
<name>A0A840DSA6_9MICO</name>
<keyword evidence="3 6" id="KW-0378">Hydrolase</keyword>
<keyword evidence="4" id="KW-0788">Thiol protease</keyword>
<evidence type="ECO:0000313" key="7">
    <source>
        <dbReference type="Proteomes" id="UP000571183"/>
    </source>
</evidence>
<evidence type="ECO:0000256" key="2">
    <source>
        <dbReference type="ARBA" id="ARBA00022670"/>
    </source>
</evidence>
<gene>
    <name evidence="6" type="ORF">F5897_001329</name>
</gene>
<dbReference type="Proteomes" id="UP000571183">
    <property type="component" value="Unassembled WGS sequence"/>
</dbReference>
<dbReference type="PROSITE" id="PS51935">
    <property type="entry name" value="NLPC_P60"/>
    <property type="match status" value="1"/>
</dbReference>
<dbReference type="Pfam" id="PF00877">
    <property type="entry name" value="NLPC_P60"/>
    <property type="match status" value="1"/>
</dbReference>